<name>A0A6J5SX06_9CAUD</name>
<proteinExistence type="predicted"/>
<accession>A0A6J5SX06</accession>
<gene>
    <name evidence="1" type="ORF">UFOVP1639_9</name>
</gene>
<protein>
    <submittedName>
        <fullName evidence="1">Uncharacterized protein</fullName>
    </submittedName>
</protein>
<sequence>MNDDNYYDDEQISATFLELMQFAGVNDQVTINNAIFQAVEGLLKKVLENKIEIDHLREEVKTLFINLTEDLLQLQTDIAALIDVASQAGADFNKTRIELEDHYRKCALYTLEQQIQHYTDESQGK</sequence>
<evidence type="ECO:0000313" key="1">
    <source>
        <dbReference type="EMBL" id="CAB4219799.1"/>
    </source>
</evidence>
<reference evidence="1" key="1">
    <citation type="submission" date="2020-05" db="EMBL/GenBank/DDBJ databases">
        <authorList>
            <person name="Chiriac C."/>
            <person name="Salcher M."/>
            <person name="Ghai R."/>
            <person name="Kavagutti S V."/>
        </authorList>
    </citation>
    <scope>NUCLEOTIDE SEQUENCE</scope>
</reference>
<organism evidence="1">
    <name type="scientific">uncultured Caudovirales phage</name>
    <dbReference type="NCBI Taxonomy" id="2100421"/>
    <lineage>
        <taxon>Viruses</taxon>
        <taxon>Duplodnaviria</taxon>
        <taxon>Heunggongvirae</taxon>
        <taxon>Uroviricota</taxon>
        <taxon>Caudoviricetes</taxon>
        <taxon>Peduoviridae</taxon>
        <taxon>Maltschvirus</taxon>
        <taxon>Maltschvirus maltsch</taxon>
    </lineage>
</organism>
<dbReference type="EMBL" id="LR797486">
    <property type="protein sequence ID" value="CAB4219799.1"/>
    <property type="molecule type" value="Genomic_DNA"/>
</dbReference>